<evidence type="ECO:0000313" key="2">
    <source>
        <dbReference type="Proteomes" id="UP000252669"/>
    </source>
</evidence>
<name>A0A366MRK8_9BACT</name>
<dbReference type="RefSeq" id="WP_113895257.1">
    <property type="nucleotide sequence ID" value="NZ_JANJGA010000022.1"/>
</dbReference>
<sequence>MSIENNFIGFSNNLEYLPKDFDEFNSIYRLRQLFLGLSNNILKSYCNFSKYEQRKLSIFPLNKAFSYKIKSMLPISFIKSKKATSMKFNPCSNSTNIINSYLNNGISGVISATNLIPVAKLISVCFVQNCFQLLIDKDLLFHEFVLDKIKKLHGNRKVIDLGDSIGIKVQNSIGIKVYTSWKHIETTKPNIKSELDNAIKSIKKGEFYQIYLAYPKNKQFTKHIPVYVDELKNREYQIKAIPYSFRSIIKN</sequence>
<reference evidence="1 2" key="1">
    <citation type="submission" date="2017-10" db="EMBL/GenBank/DDBJ databases">
        <title>Genomics of the genus Arcobacter.</title>
        <authorList>
            <person name="Perez-Cataluna A."/>
            <person name="Figueras M.J."/>
        </authorList>
    </citation>
    <scope>NUCLEOTIDE SEQUENCE [LARGE SCALE GENOMIC DNA]</scope>
    <source>
        <strain evidence="1 2">CECT 9230</strain>
    </source>
</reference>
<gene>
    <name evidence="1" type="ORF">CRU91_10925</name>
</gene>
<dbReference type="OrthoDB" id="5339562at2"/>
<dbReference type="Proteomes" id="UP000252669">
    <property type="component" value="Unassembled WGS sequence"/>
</dbReference>
<dbReference type="AlphaFoldDB" id="A0A366MRK8"/>
<accession>A0A366MRK8</accession>
<comment type="caution">
    <text evidence="1">The sequence shown here is derived from an EMBL/GenBank/DDBJ whole genome shotgun (WGS) entry which is preliminary data.</text>
</comment>
<protein>
    <submittedName>
        <fullName evidence="1">Uncharacterized protein</fullName>
    </submittedName>
</protein>
<proteinExistence type="predicted"/>
<dbReference type="EMBL" id="PDKB01000023">
    <property type="protein sequence ID" value="RBQ28119.1"/>
    <property type="molecule type" value="Genomic_DNA"/>
</dbReference>
<evidence type="ECO:0000313" key="1">
    <source>
        <dbReference type="EMBL" id="RBQ28119.1"/>
    </source>
</evidence>
<keyword evidence="2" id="KW-1185">Reference proteome</keyword>
<organism evidence="1 2">
    <name type="scientific">Aliarcobacter vitoriensis</name>
    <dbReference type="NCBI Taxonomy" id="2011099"/>
    <lineage>
        <taxon>Bacteria</taxon>
        <taxon>Pseudomonadati</taxon>
        <taxon>Campylobacterota</taxon>
        <taxon>Epsilonproteobacteria</taxon>
        <taxon>Campylobacterales</taxon>
        <taxon>Arcobacteraceae</taxon>
        <taxon>Aliarcobacter</taxon>
    </lineage>
</organism>